<dbReference type="EMBL" id="JAVRJZ010000017">
    <property type="protein sequence ID" value="KAK2710064.1"/>
    <property type="molecule type" value="Genomic_DNA"/>
</dbReference>
<dbReference type="Proteomes" id="UP001187531">
    <property type="component" value="Unassembled WGS sequence"/>
</dbReference>
<dbReference type="AlphaFoldDB" id="A0AA88HN42"/>
<sequence length="493" mass="57720">MTSRSSFLSRFGAVKAQFVRDYTLPVDRRNITGFVKHAHEAYFEVKLGDQDKSWIPCTVCKTCLEYLWQWTKDVKTSLKAGISIVRREPLDYTSDYYFCAIDTTSISRKTNKFLYQLSETFLTATTGPPVHTREVGDNLLGEYKGSKPRYNRQYHDRGLPKLWCLMSIKMYFLFSDMEKFPGNLGAMSHEQRERSHQDMRKMKDRFYGLAHHCNILIPELNVEIYLNQKHKKKEIKMYKQKDVAGIFLTFTLKAIIECDYASLYITDTQDVNQETPKDYMCNEELKDGLRYTCSTYTLLRLLLGSDYMKVELISRIHFNPGTRVIGEKPECICVKDSEAMQLKVKELIQQFETEGFKREEIAVIETGQWKDVIKRNFPFRGKEDKISVICVNQNLESFTELETIIQELSSKGFKRTEFIIQAIMNHFNDKESRDNLKIHDLIEAISRVTTRVTIVYTNGDQLLSRIAQQFKEYTPQILPEDGYSKTYKIEEIF</sequence>
<name>A0AA88HN42_ARTSF</name>
<dbReference type="PANTHER" id="PTHR46114:SF1">
    <property type="entry name" value="ZAD DOMAIN-CONTAINING PROTEIN"/>
    <property type="match status" value="1"/>
</dbReference>
<evidence type="ECO:0000313" key="2">
    <source>
        <dbReference type="Proteomes" id="UP001187531"/>
    </source>
</evidence>
<gene>
    <name evidence="1" type="ORF">QYM36_013663</name>
</gene>
<protein>
    <submittedName>
        <fullName evidence="1">Uncharacterized protein</fullName>
    </submittedName>
</protein>
<keyword evidence="2" id="KW-1185">Reference proteome</keyword>
<dbReference type="PANTHER" id="PTHR46114">
    <property type="entry name" value="APPLE DOMAIN-CONTAINING PROTEIN"/>
    <property type="match status" value="1"/>
</dbReference>
<organism evidence="1 2">
    <name type="scientific">Artemia franciscana</name>
    <name type="common">Brine shrimp</name>
    <name type="synonym">Artemia sanfranciscana</name>
    <dbReference type="NCBI Taxonomy" id="6661"/>
    <lineage>
        <taxon>Eukaryota</taxon>
        <taxon>Metazoa</taxon>
        <taxon>Ecdysozoa</taxon>
        <taxon>Arthropoda</taxon>
        <taxon>Crustacea</taxon>
        <taxon>Branchiopoda</taxon>
        <taxon>Anostraca</taxon>
        <taxon>Artemiidae</taxon>
        <taxon>Artemia</taxon>
    </lineage>
</organism>
<evidence type="ECO:0000313" key="1">
    <source>
        <dbReference type="EMBL" id="KAK2710064.1"/>
    </source>
</evidence>
<comment type="caution">
    <text evidence="1">The sequence shown here is derived from an EMBL/GenBank/DDBJ whole genome shotgun (WGS) entry which is preliminary data.</text>
</comment>
<proteinExistence type="predicted"/>
<accession>A0AA88HN42</accession>
<reference evidence="1" key="1">
    <citation type="submission" date="2023-07" db="EMBL/GenBank/DDBJ databases">
        <title>Chromosome-level genome assembly of Artemia franciscana.</title>
        <authorList>
            <person name="Jo E."/>
        </authorList>
    </citation>
    <scope>NUCLEOTIDE SEQUENCE</scope>
    <source>
        <tissue evidence="1">Whole body</tissue>
    </source>
</reference>